<feature type="domain" description="DUF5926" evidence="2">
    <location>
        <begin position="22"/>
        <end position="278"/>
    </location>
</feature>
<evidence type="ECO:0000313" key="4">
    <source>
        <dbReference type="Proteomes" id="UP001501057"/>
    </source>
</evidence>
<name>A0ABP4W6Q7_9ACTN</name>
<dbReference type="EMBL" id="BAAAME010000004">
    <property type="protein sequence ID" value="GAA1744965.1"/>
    <property type="molecule type" value="Genomic_DNA"/>
</dbReference>
<evidence type="ECO:0000256" key="1">
    <source>
        <dbReference type="SAM" id="MobiDB-lite"/>
    </source>
</evidence>
<sequence length="278" mass="30187">MGKSSRRKGEKKVRMPYVARTFEGLAGELDLVALREFVPSATGTVKLADGGREILVCSLLPGNGAGLVRPDGQIWLGLQVQHNHGDISRDYAGIIETALELEAGQPVPVTDPGVGPRLQDLLDTAAPFEVTVHDGFDFWLDDVDAGDDARALLEQTNASIAPTVKLDGVEAAYWTQMGERRFLRWVQPHDEGTLLDAFARLHVGGGDDLGDDVRLIGMFRAHGLLVPVWETEGEGAELEEPVLALKARLDEALADETPLTGEQRNARNGLANRQLTIR</sequence>
<comment type="caution">
    <text evidence="3">The sequence shown here is derived from an EMBL/GenBank/DDBJ whole genome shotgun (WGS) entry which is preliminary data.</text>
</comment>
<organism evidence="3 4">
    <name type="scientific">Aeromicrobium alkaliterrae</name>
    <dbReference type="NCBI Taxonomy" id="302168"/>
    <lineage>
        <taxon>Bacteria</taxon>
        <taxon>Bacillati</taxon>
        <taxon>Actinomycetota</taxon>
        <taxon>Actinomycetes</taxon>
        <taxon>Propionibacteriales</taxon>
        <taxon>Nocardioidaceae</taxon>
        <taxon>Aeromicrobium</taxon>
    </lineage>
</organism>
<feature type="region of interest" description="Disordered" evidence="1">
    <location>
        <begin position="256"/>
        <end position="278"/>
    </location>
</feature>
<reference evidence="4" key="1">
    <citation type="journal article" date="2019" name="Int. J. Syst. Evol. Microbiol.">
        <title>The Global Catalogue of Microorganisms (GCM) 10K type strain sequencing project: providing services to taxonomists for standard genome sequencing and annotation.</title>
        <authorList>
            <consortium name="The Broad Institute Genomics Platform"/>
            <consortium name="The Broad Institute Genome Sequencing Center for Infectious Disease"/>
            <person name="Wu L."/>
            <person name="Ma J."/>
        </authorList>
    </citation>
    <scope>NUCLEOTIDE SEQUENCE [LARGE SCALE GENOMIC DNA]</scope>
    <source>
        <strain evidence="4">JCM 13518</strain>
    </source>
</reference>
<dbReference type="InterPro" id="IPR045970">
    <property type="entry name" value="DUF5926"/>
</dbReference>
<accession>A0ABP4W6Q7</accession>
<dbReference type="RefSeq" id="WP_344202392.1">
    <property type="nucleotide sequence ID" value="NZ_BAAAME010000004.1"/>
</dbReference>
<gene>
    <name evidence="3" type="ORF">GCM10009710_26230</name>
</gene>
<dbReference type="Pfam" id="PF19348">
    <property type="entry name" value="DUF5926"/>
    <property type="match status" value="1"/>
</dbReference>
<evidence type="ECO:0000259" key="2">
    <source>
        <dbReference type="Pfam" id="PF19348"/>
    </source>
</evidence>
<protein>
    <submittedName>
        <fullName evidence="3">DUF5926 family protein</fullName>
    </submittedName>
</protein>
<keyword evidence="4" id="KW-1185">Reference proteome</keyword>
<evidence type="ECO:0000313" key="3">
    <source>
        <dbReference type="EMBL" id="GAA1744965.1"/>
    </source>
</evidence>
<proteinExistence type="predicted"/>
<dbReference type="Proteomes" id="UP001501057">
    <property type="component" value="Unassembled WGS sequence"/>
</dbReference>